<evidence type="ECO:0000259" key="7">
    <source>
        <dbReference type="Pfam" id="PF01035"/>
    </source>
</evidence>
<dbReference type="CDD" id="cd06445">
    <property type="entry name" value="ATase"/>
    <property type="match status" value="1"/>
</dbReference>
<keyword evidence="4" id="KW-0227">DNA damage</keyword>
<evidence type="ECO:0000256" key="3">
    <source>
        <dbReference type="ARBA" id="ARBA00022679"/>
    </source>
</evidence>
<keyword evidence="3 8" id="KW-0808">Transferase</keyword>
<dbReference type="AlphaFoldDB" id="G7W9I5"/>
<organism evidence="8 9">
    <name type="scientific">Desulfosporosinus orientis (strain ATCC 19365 / DSM 765 / NCIMB 8382 / VKM B-1628 / Singapore I)</name>
    <name type="common">Desulfotomaculum orientis</name>
    <dbReference type="NCBI Taxonomy" id="768706"/>
    <lineage>
        <taxon>Bacteria</taxon>
        <taxon>Bacillati</taxon>
        <taxon>Bacillota</taxon>
        <taxon>Clostridia</taxon>
        <taxon>Eubacteriales</taxon>
        <taxon>Desulfitobacteriaceae</taxon>
        <taxon>Desulfosporosinus</taxon>
    </lineage>
</organism>
<evidence type="ECO:0000313" key="9">
    <source>
        <dbReference type="Proteomes" id="UP000006346"/>
    </source>
</evidence>
<accession>G7W9I5</accession>
<evidence type="ECO:0000256" key="1">
    <source>
        <dbReference type="ARBA" id="ARBA00001286"/>
    </source>
</evidence>
<dbReference type="EMBL" id="CP003108">
    <property type="protein sequence ID" value="AET69902.1"/>
    <property type="molecule type" value="Genomic_DNA"/>
</dbReference>
<proteinExistence type="predicted"/>
<dbReference type="PROSITE" id="PS00374">
    <property type="entry name" value="MGMT"/>
    <property type="match status" value="1"/>
</dbReference>
<evidence type="ECO:0000256" key="2">
    <source>
        <dbReference type="ARBA" id="ARBA00022603"/>
    </source>
</evidence>
<dbReference type="NCBIfam" id="TIGR00589">
    <property type="entry name" value="ogt"/>
    <property type="match status" value="1"/>
</dbReference>
<dbReference type="PANTHER" id="PTHR42942">
    <property type="entry name" value="6-O-METHYLGUANINE DNA METHYLTRANSFERASE"/>
    <property type="match status" value="1"/>
</dbReference>
<dbReference type="Pfam" id="PF01035">
    <property type="entry name" value="DNA_binding_1"/>
    <property type="match status" value="1"/>
</dbReference>
<dbReference type="InterPro" id="IPR036388">
    <property type="entry name" value="WH-like_DNA-bd_sf"/>
</dbReference>
<keyword evidence="9" id="KW-1185">Reference proteome</keyword>
<evidence type="ECO:0000256" key="4">
    <source>
        <dbReference type="ARBA" id="ARBA00022763"/>
    </source>
</evidence>
<dbReference type="PANTHER" id="PTHR42942:SF1">
    <property type="entry name" value="ALKYLTRANSFERASE-LIKE PROTEIN 1"/>
    <property type="match status" value="1"/>
</dbReference>
<dbReference type="SUPFAM" id="SSF46767">
    <property type="entry name" value="Methylated DNA-protein cysteine methyltransferase, C-terminal domain"/>
    <property type="match status" value="1"/>
</dbReference>
<comment type="catalytic activity">
    <reaction evidence="6">
        <text>a 6-O-methyl-2'-deoxyguanosine in DNA + L-cysteinyl-[protein] = S-methyl-L-cysteinyl-[protein] + a 2'-deoxyguanosine in DNA</text>
        <dbReference type="Rhea" id="RHEA:24000"/>
        <dbReference type="Rhea" id="RHEA-COMP:10131"/>
        <dbReference type="Rhea" id="RHEA-COMP:10132"/>
        <dbReference type="Rhea" id="RHEA-COMP:11367"/>
        <dbReference type="Rhea" id="RHEA-COMP:11368"/>
        <dbReference type="ChEBI" id="CHEBI:29950"/>
        <dbReference type="ChEBI" id="CHEBI:82612"/>
        <dbReference type="ChEBI" id="CHEBI:85445"/>
        <dbReference type="ChEBI" id="CHEBI:85448"/>
        <dbReference type="EC" id="2.1.1.63"/>
    </reaction>
</comment>
<dbReference type="KEGG" id="dor:Desor_4493"/>
<dbReference type="Gene3D" id="1.10.10.10">
    <property type="entry name" value="Winged helix-like DNA-binding domain superfamily/Winged helix DNA-binding domain"/>
    <property type="match status" value="1"/>
</dbReference>
<dbReference type="GO" id="GO:0003908">
    <property type="term" value="F:methylated-DNA-[protein]-cysteine S-methyltransferase activity"/>
    <property type="evidence" value="ECO:0007669"/>
    <property type="project" value="UniProtKB-EC"/>
</dbReference>
<name>G7W9I5_DESOD</name>
<keyword evidence="5" id="KW-0234">DNA repair</keyword>
<dbReference type="HOGENOM" id="CLU_000445_52_5_9"/>
<evidence type="ECO:0000256" key="6">
    <source>
        <dbReference type="ARBA" id="ARBA00049348"/>
    </source>
</evidence>
<dbReference type="eggNOG" id="COG3695">
    <property type="taxonomic scope" value="Bacteria"/>
</dbReference>
<dbReference type="GO" id="GO:0032259">
    <property type="term" value="P:methylation"/>
    <property type="evidence" value="ECO:0007669"/>
    <property type="project" value="UniProtKB-KW"/>
</dbReference>
<keyword evidence="2 8" id="KW-0489">Methyltransferase</keyword>
<dbReference type="InterPro" id="IPR001497">
    <property type="entry name" value="MethylDNA_cys_MeTrfase_AS"/>
</dbReference>
<dbReference type="GO" id="GO:0006281">
    <property type="term" value="P:DNA repair"/>
    <property type="evidence" value="ECO:0007669"/>
    <property type="project" value="UniProtKB-KW"/>
</dbReference>
<feature type="domain" description="Methylated-DNA-[protein]-cysteine S-methyltransferase DNA binding" evidence="7">
    <location>
        <begin position="5"/>
        <end position="82"/>
    </location>
</feature>
<gene>
    <name evidence="8" type="ordered locus">Desor_4493</name>
</gene>
<protein>
    <submittedName>
        <fullName evidence="8">O-6-methylguanine DNA methyltransferase</fullName>
    </submittedName>
</protein>
<dbReference type="InterPro" id="IPR052520">
    <property type="entry name" value="ATL_DNA_repair"/>
</dbReference>
<evidence type="ECO:0000313" key="8">
    <source>
        <dbReference type="EMBL" id="AET69902.1"/>
    </source>
</evidence>
<reference evidence="9" key="1">
    <citation type="submission" date="2011-11" db="EMBL/GenBank/DDBJ databases">
        <title>Complete sequence of Desulfosporosinus orientis DSM 765.</title>
        <authorList>
            <person name="Lucas S."/>
            <person name="Han J."/>
            <person name="Lapidus A."/>
            <person name="Cheng J.-F."/>
            <person name="Goodwin L."/>
            <person name="Pitluck S."/>
            <person name="Peters L."/>
            <person name="Ovchinnikova G."/>
            <person name="Teshima H."/>
            <person name="Detter J.C."/>
            <person name="Han C."/>
            <person name="Tapia R."/>
            <person name="Land M."/>
            <person name="Hauser L."/>
            <person name="Kyrpides N."/>
            <person name="Ivanova N."/>
            <person name="Pagani I."/>
            <person name="Pester M."/>
            <person name="Spring S."/>
            <person name="Ollivier B."/>
            <person name="Rattei T."/>
            <person name="Klenk H.-P."/>
            <person name="Wagner M."/>
            <person name="Loy A."/>
            <person name="Woyke T."/>
        </authorList>
    </citation>
    <scope>NUCLEOTIDE SEQUENCE [LARGE SCALE GENOMIC DNA]</scope>
    <source>
        <strain evidence="9">ATCC 19365 / DSM 765 / NCIMB 8382 / VKM B-1628</strain>
    </source>
</reference>
<sequence length="109" mass="12478">MDRKEFANKVYEIVMDIPWGNVATYGLIAFLCGYPRRSRMVGQALHHAPDFLNIPCHRVVNSQGRLAPGWTEQKQLLANEGIRFKENGCVDLKKYLWDVNSGSLSRVRD</sequence>
<dbReference type="Proteomes" id="UP000006346">
    <property type="component" value="Chromosome"/>
</dbReference>
<evidence type="ECO:0000256" key="5">
    <source>
        <dbReference type="ARBA" id="ARBA00023204"/>
    </source>
</evidence>
<dbReference type="OrthoDB" id="9789813at2"/>
<dbReference type="RefSeq" id="WP_014186709.1">
    <property type="nucleotide sequence ID" value="NC_016584.1"/>
</dbReference>
<dbReference type="InterPro" id="IPR036217">
    <property type="entry name" value="MethylDNA_cys_MeTrfase_DNAb"/>
</dbReference>
<dbReference type="InterPro" id="IPR014048">
    <property type="entry name" value="MethylDNA_cys_MeTrfase_DNA-bd"/>
</dbReference>
<reference evidence="8 9" key="2">
    <citation type="journal article" date="2012" name="J. Bacteriol.">
        <title>Complete genome sequences of Desulfosporosinus orientis DSM765T, Desulfosporosinus youngiae DSM17734T, Desulfosporosinus meridiei DSM13257T, and Desulfosporosinus acidiphilus DSM22704T.</title>
        <authorList>
            <person name="Pester M."/>
            <person name="Brambilla E."/>
            <person name="Alazard D."/>
            <person name="Rattei T."/>
            <person name="Weinmaier T."/>
            <person name="Han J."/>
            <person name="Lucas S."/>
            <person name="Lapidus A."/>
            <person name="Cheng J.F."/>
            <person name="Goodwin L."/>
            <person name="Pitluck S."/>
            <person name="Peters L."/>
            <person name="Ovchinnikova G."/>
            <person name="Teshima H."/>
            <person name="Detter J.C."/>
            <person name="Han C.S."/>
            <person name="Tapia R."/>
            <person name="Land M.L."/>
            <person name="Hauser L."/>
            <person name="Kyrpides N.C."/>
            <person name="Ivanova N.N."/>
            <person name="Pagani I."/>
            <person name="Huntmann M."/>
            <person name="Wei C.L."/>
            <person name="Davenport K.W."/>
            <person name="Daligault H."/>
            <person name="Chain P.S."/>
            <person name="Chen A."/>
            <person name="Mavromatis K."/>
            <person name="Markowitz V."/>
            <person name="Szeto E."/>
            <person name="Mikhailova N."/>
            <person name="Pati A."/>
            <person name="Wagner M."/>
            <person name="Woyke T."/>
            <person name="Ollivier B."/>
            <person name="Klenk H.P."/>
            <person name="Spring S."/>
            <person name="Loy A."/>
        </authorList>
    </citation>
    <scope>NUCLEOTIDE SEQUENCE [LARGE SCALE GENOMIC DNA]</scope>
    <source>
        <strain evidence="9">ATCC 19365 / DSM 765 / NCIMB 8382 / VKM B-1628</strain>
    </source>
</reference>
<dbReference type="PATRIC" id="fig|768706.3.peg.4565"/>
<comment type="catalytic activity">
    <reaction evidence="1">
        <text>a 4-O-methyl-thymidine in DNA + L-cysteinyl-[protein] = a thymidine in DNA + S-methyl-L-cysteinyl-[protein]</text>
        <dbReference type="Rhea" id="RHEA:53428"/>
        <dbReference type="Rhea" id="RHEA-COMP:10131"/>
        <dbReference type="Rhea" id="RHEA-COMP:10132"/>
        <dbReference type="Rhea" id="RHEA-COMP:13555"/>
        <dbReference type="Rhea" id="RHEA-COMP:13556"/>
        <dbReference type="ChEBI" id="CHEBI:29950"/>
        <dbReference type="ChEBI" id="CHEBI:82612"/>
        <dbReference type="ChEBI" id="CHEBI:137386"/>
        <dbReference type="ChEBI" id="CHEBI:137387"/>
        <dbReference type="EC" id="2.1.1.63"/>
    </reaction>
</comment>